<accession>A0A1S1LW90</accession>
<comment type="caution">
    <text evidence="2">The sequence shown here is derived from an EMBL/GenBank/DDBJ whole genome shotgun (WGS) entry which is preliminary data.</text>
</comment>
<dbReference type="SUPFAM" id="SSF56747">
    <property type="entry name" value="Prim-pol domain"/>
    <property type="match status" value="1"/>
</dbReference>
<gene>
    <name evidence="2" type="ORF">BKG82_06520</name>
</gene>
<name>A0A1S1LW90_MYCCH</name>
<proteinExistence type="predicted"/>
<feature type="domain" description="DNA primase/polymerase bifunctional N-terminal" evidence="1">
    <location>
        <begin position="34"/>
        <end position="240"/>
    </location>
</feature>
<dbReference type="SMART" id="SM00943">
    <property type="entry name" value="Prim-Pol"/>
    <property type="match status" value="1"/>
</dbReference>
<evidence type="ECO:0000313" key="2">
    <source>
        <dbReference type="EMBL" id="OHU60134.1"/>
    </source>
</evidence>
<dbReference type="Pfam" id="PF09250">
    <property type="entry name" value="Prim-Pol"/>
    <property type="match status" value="1"/>
</dbReference>
<reference evidence="2 3" key="1">
    <citation type="submission" date="2016-10" db="EMBL/GenBank/DDBJ databases">
        <title>Evaluation of Human, Veterinary and Environmental Mycobacterium chelonae Isolates by Core Genome Phylogenomic Analysis, Targeted Gene Comparison, and Anti-microbial Susceptibility Patterns: A Tale of Mistaken Identities.</title>
        <authorList>
            <person name="Fogelson S.B."/>
            <person name="Camus A.C."/>
            <person name="Lorenz W."/>
            <person name="Vasireddy R."/>
            <person name="Vasireddy S."/>
            <person name="Smith T."/>
            <person name="Brown-Elliott B.A."/>
            <person name="Wallace R.J.Jr."/>
            <person name="Hasan N.A."/>
            <person name="Reischl U."/>
            <person name="Sanchez S."/>
        </authorList>
    </citation>
    <scope>NUCLEOTIDE SEQUENCE [LARGE SCALE GENOMIC DNA]</scope>
    <source>
        <strain evidence="2 3">15515</strain>
    </source>
</reference>
<organism evidence="2 3">
    <name type="scientific">Mycobacteroides chelonae</name>
    <name type="common">Mycobacterium chelonae</name>
    <dbReference type="NCBI Taxonomy" id="1774"/>
    <lineage>
        <taxon>Bacteria</taxon>
        <taxon>Bacillati</taxon>
        <taxon>Actinomycetota</taxon>
        <taxon>Actinomycetes</taxon>
        <taxon>Mycobacteriales</taxon>
        <taxon>Mycobacteriaceae</taxon>
        <taxon>Mycobacteroides</taxon>
    </lineage>
</organism>
<protein>
    <recommendedName>
        <fullName evidence="1">DNA primase/polymerase bifunctional N-terminal domain-containing protein</fullName>
    </recommendedName>
</protein>
<evidence type="ECO:0000313" key="3">
    <source>
        <dbReference type="Proteomes" id="UP000180043"/>
    </source>
</evidence>
<dbReference type="EMBL" id="MLIQ01000011">
    <property type="protein sequence ID" value="OHU60134.1"/>
    <property type="molecule type" value="Genomic_DNA"/>
</dbReference>
<dbReference type="Proteomes" id="UP000180043">
    <property type="component" value="Unassembled WGS sequence"/>
</dbReference>
<sequence>MKNTKIGVVQADSLATLLSTAPEADDHDAMRGYLNTLADAGCAPLLVYPHSKMPADMRASRVRSADDAAARDAARRAGNRNWAKVKSAAGVHLATMDTAVLDGYLDEYVRVFADQYPDGVPVNVALSVGCSRLVVVDCDTSDQVAAFLSDAGAPADTEPTVRSPGQANAEGEMVHKDGGHFYFTVPEGIELPENLGTLTDADGGYAVLWGAGRYVLIPPSVRAEGPYTPAGAVHEVPDWLVERITSAGQLRAQRAAQHLQHASQSGDAIAAWGASITWAEILAGTEWVSTGRADSCGCDIWTAPGLHASTKSATAHEPGCAVADSDDPCMHIWTDHDIAPFEAVVQQYGPHLTRLRAVAAIHFDNDQGTAMTALELHPTTSEFGFGEFGTAAAVDDEDGPGLNLPPEFWQAHPVLGHIRAFAHHGVNSPDAVFGSLLARLSANLDPSVRVDTGVKRPMPLNMFAGLVGSAGTGKSSAHAASDDLLDFVYPDPMAAGLLAATDECPPELPVGSGPGVAEAFMGNVVDPLDTKIKRREQVRHKVLFYSDEGAALVGGILDNKRGVDIGPTLRVGWTGAVLGQQNATADRTRQVRDYTLGLCVGFQLEAVADLSTPEQMEYGTPQRFVYFSATDPTIPDEAGNPGALKVTMPVGLLHYDAELRAHARRKALARARGEGDSGADPMQAHRPALTARLAALLVILCDPGRTEIHTADVALAETILDTSARLHSSAMDCRRERESAAAERRMEARIGEQVATAAAVADKDQTLTELGAAVLRYLDGAGGSMRWGGKTGIKQKIRSNRRPLADPALDRLVGNGKVAYDEDADLVTKR</sequence>
<dbReference type="AlphaFoldDB" id="A0A1S1LW90"/>
<dbReference type="InterPro" id="IPR015330">
    <property type="entry name" value="DNA_primase/pol_bifunc_N"/>
</dbReference>
<dbReference type="RefSeq" id="WP_057969810.1">
    <property type="nucleotide sequence ID" value="NZ_MLII01000028.1"/>
</dbReference>
<evidence type="ECO:0000259" key="1">
    <source>
        <dbReference type="SMART" id="SM00943"/>
    </source>
</evidence>